<dbReference type="EMBL" id="LGKP01000025">
    <property type="protein sequence ID" value="KPL85443.1"/>
    <property type="molecule type" value="Genomic_DNA"/>
</dbReference>
<dbReference type="OrthoDB" id="9936526at2"/>
<dbReference type="RefSeq" id="WP_054535757.1">
    <property type="nucleotide sequence ID" value="NZ_LGKP01000025.1"/>
</dbReference>
<dbReference type="AlphaFoldDB" id="A0A0P6YQR3"/>
<keyword evidence="2" id="KW-1185">Reference proteome</keyword>
<organism evidence="1 2">
    <name type="scientific">Herpetosiphon geysericola</name>
    <dbReference type="NCBI Taxonomy" id="70996"/>
    <lineage>
        <taxon>Bacteria</taxon>
        <taxon>Bacillati</taxon>
        <taxon>Chloroflexota</taxon>
        <taxon>Chloroflexia</taxon>
        <taxon>Herpetosiphonales</taxon>
        <taxon>Herpetosiphonaceae</taxon>
        <taxon>Herpetosiphon</taxon>
    </lineage>
</organism>
<evidence type="ECO:0000313" key="1">
    <source>
        <dbReference type="EMBL" id="KPL85443.1"/>
    </source>
</evidence>
<accession>A0A0P6YQR3</accession>
<name>A0A0P6YQR3_9CHLR</name>
<sequence>MQVFVHLDELLTPALLQQHQRHIVDFLEMEGIPPETEVGRTKVSERAAKELLAELAHDLDQTPEDQ</sequence>
<dbReference type="Proteomes" id="UP000050277">
    <property type="component" value="Unassembled WGS sequence"/>
</dbReference>
<comment type="caution">
    <text evidence="1">The sequence shown here is derived from an EMBL/GenBank/DDBJ whole genome shotgun (WGS) entry which is preliminary data.</text>
</comment>
<evidence type="ECO:0000313" key="2">
    <source>
        <dbReference type="Proteomes" id="UP000050277"/>
    </source>
</evidence>
<protein>
    <submittedName>
        <fullName evidence="1">Uncharacterized protein</fullName>
    </submittedName>
</protein>
<proteinExistence type="predicted"/>
<reference evidence="1 2" key="1">
    <citation type="submission" date="2015-07" db="EMBL/GenBank/DDBJ databases">
        <title>Whole genome sequence of Herpetosiphon geysericola DSM 7119.</title>
        <authorList>
            <person name="Hemp J."/>
            <person name="Ward L.M."/>
            <person name="Pace L.A."/>
            <person name="Fischer W.W."/>
        </authorList>
    </citation>
    <scope>NUCLEOTIDE SEQUENCE [LARGE SCALE GENOMIC DNA]</scope>
    <source>
        <strain evidence="1 2">DSM 7119</strain>
    </source>
</reference>
<gene>
    <name evidence="1" type="ORF">SE18_17565</name>
</gene>